<evidence type="ECO:0000313" key="7">
    <source>
        <dbReference type="Proteomes" id="UP000295292"/>
    </source>
</evidence>
<gene>
    <name evidence="6" type="ORF">CLV99_2045</name>
</gene>
<evidence type="ECO:0000256" key="5">
    <source>
        <dbReference type="RuleBase" id="RU363041"/>
    </source>
</evidence>
<keyword evidence="4 5" id="KW-0472">Membrane</keyword>
<feature type="transmembrane region" description="Helical" evidence="5">
    <location>
        <begin position="42"/>
        <end position="62"/>
    </location>
</feature>
<evidence type="ECO:0000256" key="1">
    <source>
        <dbReference type="ARBA" id="ARBA00004141"/>
    </source>
</evidence>
<sequence>MEILGFLSSILIGLSLGLIGGGGSILTVPVLVYFFKVDAVLATAYSLCVVGTTSLVGSITYFKQKLVNLRTAFVFGIPSIIAVMVTRIFVLPLIPTVVYTSDAFSVTKNMLVMVLFAVLMVLASYHMIRKNNGEEMQEPGKDGHALGVLFIQGALVGIITGFIGAGGGFLIIPVLVNNLRVPMKEAIGTSLLIIAVNSLIGFASSLPDIIVDWSFLIKIVLLAIVGVFVGTYIARRIDGHRLKPAFGWFILIMGFYILTKELFF</sequence>
<keyword evidence="5" id="KW-1003">Cell membrane</keyword>
<name>A0A4V3DDT3_9SPHI</name>
<feature type="transmembrane region" description="Helical" evidence="5">
    <location>
        <begin position="6"/>
        <end position="35"/>
    </location>
</feature>
<dbReference type="EMBL" id="SNYV01000013">
    <property type="protein sequence ID" value="TDQ78068.1"/>
    <property type="molecule type" value="Genomic_DNA"/>
</dbReference>
<feature type="transmembrane region" description="Helical" evidence="5">
    <location>
        <begin position="187"/>
        <end position="207"/>
    </location>
</feature>
<comment type="similarity">
    <text evidence="5">Belongs to the 4-toluene sulfonate uptake permease (TSUP) (TC 2.A.102) family.</text>
</comment>
<feature type="transmembrane region" description="Helical" evidence="5">
    <location>
        <begin position="74"/>
        <end position="98"/>
    </location>
</feature>
<dbReference type="OrthoDB" id="8559161at2"/>
<evidence type="ECO:0000256" key="2">
    <source>
        <dbReference type="ARBA" id="ARBA00022692"/>
    </source>
</evidence>
<comment type="subcellular location">
    <subcellularLocation>
        <location evidence="5">Cell membrane</location>
        <topology evidence="5">Multi-pass membrane protein</topology>
    </subcellularLocation>
    <subcellularLocation>
        <location evidence="1">Membrane</location>
        <topology evidence="1">Multi-pass membrane protein</topology>
    </subcellularLocation>
</comment>
<dbReference type="PANTHER" id="PTHR43701">
    <property type="entry name" value="MEMBRANE TRANSPORTER PROTEIN MJ0441-RELATED"/>
    <property type="match status" value="1"/>
</dbReference>
<reference evidence="6 7" key="1">
    <citation type="submission" date="2019-03" db="EMBL/GenBank/DDBJ databases">
        <title>Genomic Encyclopedia of Archaeal and Bacterial Type Strains, Phase II (KMG-II): from individual species to whole genera.</title>
        <authorList>
            <person name="Goeker M."/>
        </authorList>
    </citation>
    <scope>NUCLEOTIDE SEQUENCE [LARGE SCALE GENOMIC DNA]</scope>
    <source>
        <strain evidence="6 7">DSM 28353</strain>
    </source>
</reference>
<feature type="transmembrane region" description="Helical" evidence="5">
    <location>
        <begin position="245"/>
        <end position="263"/>
    </location>
</feature>
<dbReference type="AlphaFoldDB" id="A0A4V3DDT3"/>
<keyword evidence="7" id="KW-1185">Reference proteome</keyword>
<dbReference type="PANTHER" id="PTHR43701:SF2">
    <property type="entry name" value="MEMBRANE TRANSPORTER PROTEIN YJNA-RELATED"/>
    <property type="match status" value="1"/>
</dbReference>
<organism evidence="6 7">
    <name type="scientific">Sphingobacterium yanglingense</name>
    <dbReference type="NCBI Taxonomy" id="1437280"/>
    <lineage>
        <taxon>Bacteria</taxon>
        <taxon>Pseudomonadati</taxon>
        <taxon>Bacteroidota</taxon>
        <taxon>Sphingobacteriia</taxon>
        <taxon>Sphingobacteriales</taxon>
        <taxon>Sphingobacteriaceae</taxon>
        <taxon>Sphingobacterium</taxon>
    </lineage>
</organism>
<proteinExistence type="inferred from homology"/>
<dbReference type="InterPro" id="IPR051598">
    <property type="entry name" value="TSUP/Inactive_protease-like"/>
</dbReference>
<feature type="transmembrane region" description="Helical" evidence="5">
    <location>
        <begin position="110"/>
        <end position="128"/>
    </location>
</feature>
<evidence type="ECO:0000256" key="3">
    <source>
        <dbReference type="ARBA" id="ARBA00022989"/>
    </source>
</evidence>
<evidence type="ECO:0000313" key="6">
    <source>
        <dbReference type="EMBL" id="TDQ78068.1"/>
    </source>
</evidence>
<protein>
    <recommendedName>
        <fullName evidence="5">Probable membrane transporter protein</fullName>
    </recommendedName>
</protein>
<dbReference type="Proteomes" id="UP000295292">
    <property type="component" value="Unassembled WGS sequence"/>
</dbReference>
<accession>A0A4V3DDT3</accession>
<keyword evidence="2 5" id="KW-0812">Transmembrane</keyword>
<feature type="transmembrane region" description="Helical" evidence="5">
    <location>
        <begin position="148"/>
        <end position="175"/>
    </location>
</feature>
<dbReference type="Pfam" id="PF01925">
    <property type="entry name" value="TauE"/>
    <property type="match status" value="1"/>
</dbReference>
<dbReference type="InterPro" id="IPR002781">
    <property type="entry name" value="TM_pro_TauE-like"/>
</dbReference>
<dbReference type="RefSeq" id="WP_133584325.1">
    <property type="nucleotide sequence ID" value="NZ_SNYV01000013.1"/>
</dbReference>
<comment type="caution">
    <text evidence="6">The sequence shown here is derived from an EMBL/GenBank/DDBJ whole genome shotgun (WGS) entry which is preliminary data.</text>
</comment>
<evidence type="ECO:0000256" key="4">
    <source>
        <dbReference type="ARBA" id="ARBA00023136"/>
    </source>
</evidence>
<dbReference type="GO" id="GO:0005886">
    <property type="term" value="C:plasma membrane"/>
    <property type="evidence" value="ECO:0007669"/>
    <property type="project" value="UniProtKB-SubCell"/>
</dbReference>
<feature type="transmembrane region" description="Helical" evidence="5">
    <location>
        <begin position="213"/>
        <end position="233"/>
    </location>
</feature>
<keyword evidence="3 5" id="KW-1133">Transmembrane helix</keyword>